<evidence type="ECO:0000313" key="3">
    <source>
        <dbReference type="Proteomes" id="UP000886845"/>
    </source>
</evidence>
<organism evidence="2 3">
    <name type="scientific">Candidatus Spyradenecus faecavium</name>
    <dbReference type="NCBI Taxonomy" id="2840947"/>
    <lineage>
        <taxon>Bacteria</taxon>
        <taxon>Pseudomonadati</taxon>
        <taxon>Lentisphaerota</taxon>
        <taxon>Lentisphaeria</taxon>
        <taxon>Lentisphaerales</taxon>
        <taxon>Lentisphaeraceae</taxon>
        <taxon>Lentisphaeraceae incertae sedis</taxon>
        <taxon>Candidatus Spyradenecus</taxon>
    </lineage>
</organism>
<evidence type="ECO:0000313" key="2">
    <source>
        <dbReference type="EMBL" id="HIV09359.1"/>
    </source>
</evidence>
<comment type="caution">
    <text evidence="2">The sequence shown here is derived from an EMBL/GenBank/DDBJ whole genome shotgun (WGS) entry which is preliminary data.</text>
</comment>
<proteinExistence type="predicted"/>
<dbReference type="AlphaFoldDB" id="A0A9D1T356"/>
<evidence type="ECO:0000256" key="1">
    <source>
        <dbReference type="SAM" id="Coils"/>
    </source>
</evidence>
<reference evidence="2" key="2">
    <citation type="journal article" date="2021" name="PeerJ">
        <title>Extensive microbial diversity within the chicken gut microbiome revealed by metagenomics and culture.</title>
        <authorList>
            <person name="Gilroy R."/>
            <person name="Ravi A."/>
            <person name="Getino M."/>
            <person name="Pursley I."/>
            <person name="Horton D.L."/>
            <person name="Alikhan N.F."/>
            <person name="Baker D."/>
            <person name="Gharbi K."/>
            <person name="Hall N."/>
            <person name="Watson M."/>
            <person name="Adriaenssens E.M."/>
            <person name="Foster-Nyarko E."/>
            <person name="Jarju S."/>
            <person name="Secka A."/>
            <person name="Antonio M."/>
            <person name="Oren A."/>
            <person name="Chaudhuri R.R."/>
            <person name="La Ragione R."/>
            <person name="Hildebrand F."/>
            <person name="Pallen M.J."/>
        </authorList>
    </citation>
    <scope>NUCLEOTIDE SEQUENCE</scope>
    <source>
        <strain evidence="2">35461</strain>
    </source>
</reference>
<gene>
    <name evidence="2" type="ORF">IAC79_04520</name>
</gene>
<dbReference type="Proteomes" id="UP000886845">
    <property type="component" value="Unassembled WGS sequence"/>
</dbReference>
<protein>
    <submittedName>
        <fullName evidence="2">Uncharacterized protein</fullName>
    </submittedName>
</protein>
<accession>A0A9D1T356</accession>
<feature type="coiled-coil region" evidence="1">
    <location>
        <begin position="4"/>
        <end position="42"/>
    </location>
</feature>
<dbReference type="EMBL" id="DVOR01000143">
    <property type="protein sequence ID" value="HIV09359.1"/>
    <property type="molecule type" value="Genomic_DNA"/>
</dbReference>
<sequence length="82" mass="9276">MDELTALREENARLKAELAETKQRWERELVVAKAALVNAQAETEIVRERLRAAMIRALEADDEVFGVREEAAEAVRRAGEGR</sequence>
<keyword evidence="1" id="KW-0175">Coiled coil</keyword>
<name>A0A9D1T356_9BACT</name>
<reference evidence="2" key="1">
    <citation type="submission" date="2020-10" db="EMBL/GenBank/DDBJ databases">
        <authorList>
            <person name="Gilroy R."/>
        </authorList>
    </citation>
    <scope>NUCLEOTIDE SEQUENCE</scope>
    <source>
        <strain evidence="2">35461</strain>
    </source>
</reference>